<evidence type="ECO:0000259" key="1">
    <source>
        <dbReference type="PROSITE" id="PS51766"/>
    </source>
</evidence>
<proteinExistence type="predicted"/>
<organism evidence="2 3">
    <name type="scientific">Claveliimonas bilis</name>
    <dbReference type="NCBI Taxonomy" id="3028070"/>
    <lineage>
        <taxon>Bacteria</taxon>
        <taxon>Bacillati</taxon>
        <taxon>Bacillota</taxon>
        <taxon>Clostridia</taxon>
        <taxon>Lachnospirales</taxon>
        <taxon>Lachnospiraceae</taxon>
        <taxon>Claveliimonas</taxon>
    </lineage>
</organism>
<dbReference type="InterPro" id="IPR036439">
    <property type="entry name" value="Dockerin_dom_sf"/>
</dbReference>
<dbReference type="InterPro" id="IPR002105">
    <property type="entry name" value="Dockerin_1_rpt"/>
</dbReference>
<dbReference type="Pfam" id="PF00404">
    <property type="entry name" value="Dockerin_1"/>
    <property type="match status" value="1"/>
</dbReference>
<dbReference type="InterPro" id="IPR038765">
    <property type="entry name" value="Papain-like_cys_pep_sf"/>
</dbReference>
<dbReference type="InterPro" id="IPR002931">
    <property type="entry name" value="Transglutaminase-like"/>
</dbReference>
<name>A0ABN6YWU2_9FIRM</name>
<sequence>MRIKDNYRIIRRWIRTILFVICLIWFAGNVSEVHAQEYVLREAIGDLEALVGIEISDEQADEWSAEEKSQGSQDAQAGAQYPFLEYGSDYGYQDMIKRDHGEQRQALYRELNEECRKFTVDGSDASTVSVGENQYAKAFTVNLSELGLTDLTGYEKTEVYFTFRNDNPQYFWLANSVLYSGRTLEVVTYDEYADGDVRRNTLDEIVNTAETVYQSGISDQDHIYNKVLYIHDTLIADIEYSEDTTIPISHSIAGAMTSSRSAVCEGYAKVMQVMMNSYNIENIYVTGYAGGGHAWNMVQMDDGLYYWLDATWDDQFYEEFQHDYFLVGNENFTDHIPDSPDSSGVNFLYELPEASDTDYVYDPSSGEIEKKAGDINGDGYINLVDLMMCLNHIGRKELLETEPLKTADINGDGTVNLVDLMRLLNYVGRKSSVL</sequence>
<accession>A0ABN6YWU2</accession>
<dbReference type="CDD" id="cd14256">
    <property type="entry name" value="Dockerin_I"/>
    <property type="match status" value="1"/>
</dbReference>
<protein>
    <recommendedName>
        <fullName evidence="1">Dockerin domain-containing protein</fullName>
    </recommendedName>
</protein>
<feature type="domain" description="Dockerin" evidence="1">
    <location>
        <begin position="368"/>
        <end position="434"/>
    </location>
</feature>
<dbReference type="SUPFAM" id="SSF54001">
    <property type="entry name" value="Cysteine proteinases"/>
    <property type="match status" value="1"/>
</dbReference>
<dbReference type="PROSITE" id="PS51766">
    <property type="entry name" value="DOCKERIN"/>
    <property type="match status" value="1"/>
</dbReference>
<dbReference type="EMBL" id="AP027742">
    <property type="protein sequence ID" value="BDZ77824.1"/>
    <property type="molecule type" value="Genomic_DNA"/>
</dbReference>
<dbReference type="PROSITE" id="PS00018">
    <property type="entry name" value="EF_HAND_1"/>
    <property type="match status" value="2"/>
</dbReference>
<dbReference type="SUPFAM" id="SSF63446">
    <property type="entry name" value="Type I dockerin domain"/>
    <property type="match status" value="1"/>
</dbReference>
<dbReference type="InterPro" id="IPR016134">
    <property type="entry name" value="Dockerin_dom"/>
</dbReference>
<gene>
    <name evidence="2" type="ORF">Lac1_20070</name>
</gene>
<evidence type="ECO:0000313" key="3">
    <source>
        <dbReference type="Proteomes" id="UP001305815"/>
    </source>
</evidence>
<dbReference type="RefSeq" id="WP_256195043.1">
    <property type="nucleotide sequence ID" value="NZ_AP027742.1"/>
</dbReference>
<keyword evidence="3" id="KW-1185">Reference proteome</keyword>
<dbReference type="Proteomes" id="UP001305815">
    <property type="component" value="Chromosome"/>
</dbReference>
<dbReference type="InterPro" id="IPR018247">
    <property type="entry name" value="EF_Hand_1_Ca_BS"/>
</dbReference>
<reference evidence="3" key="1">
    <citation type="journal article" date="2023" name="Int. J. Syst. Evol. Microbiol.">
        <title>Claveliimonas bilis gen. nov., sp. nov., deoxycholic acid-producing bacteria isolated from human faeces, and reclassification of Sellimonas monacensis Zenner et al. 2021 as Claveliimonas monacensis comb. nov.</title>
        <authorList>
            <person name="Hisatomi A."/>
            <person name="Kastawa N.W.E.P.G."/>
            <person name="Song I."/>
            <person name="Ohkuma M."/>
            <person name="Fukiya S."/>
            <person name="Sakamoto M."/>
        </authorList>
    </citation>
    <scope>NUCLEOTIDE SEQUENCE [LARGE SCALE GENOMIC DNA]</scope>
    <source>
        <strain evidence="3">12BBH14</strain>
    </source>
</reference>
<dbReference type="Gene3D" id="1.10.1330.10">
    <property type="entry name" value="Dockerin domain"/>
    <property type="match status" value="1"/>
</dbReference>
<dbReference type="Pfam" id="PF01841">
    <property type="entry name" value="Transglut_core"/>
    <property type="match status" value="1"/>
</dbReference>
<evidence type="ECO:0000313" key="2">
    <source>
        <dbReference type="EMBL" id="BDZ77824.1"/>
    </source>
</evidence>
<dbReference type="Gene3D" id="3.10.620.30">
    <property type="match status" value="1"/>
</dbReference>